<accession>A0A8S1EK09</accession>
<comment type="similarity">
    <text evidence="3 8">Belongs to the flavin monoamine oxidase family.</text>
</comment>
<feature type="region of interest" description="Disordered" evidence="9">
    <location>
        <begin position="35"/>
        <end position="212"/>
    </location>
</feature>
<proteinExistence type="inferred from homology"/>
<reference evidence="11 12" key="1">
    <citation type="submission" date="2020-04" db="EMBL/GenBank/DDBJ databases">
        <authorList>
            <person name="Laetsch R D."/>
            <person name="Stevens L."/>
            <person name="Kumar S."/>
            <person name="Blaxter L. M."/>
        </authorList>
    </citation>
    <scope>NUCLEOTIDE SEQUENCE [LARGE SCALE GENOMIC DNA]</scope>
</reference>
<sequence length="980" mass="111076">MEHHAEDAINLMRKDIEQFNGKMVEPYKEYEEISKSYEKLPPNQDDDFKEGLNKTEKALKREERETTSEGETSDRENGKSSNEDGKVDIEHDETSNFHIILQDENEKVEIDENQKRDLVSLENGDDAPTSFNKFKRDEDVPEEAEGIASDTKNSCKNRPKKESESGFKEPMEEFDKSDESTCNNECNRTTRGQRRKAAEERESQSVKRARKESDVKAETKQCILKLLNSCLGVTSDGKFLSPSEFACINCFMECFRGSVPSVTRTALKTWKESASCELKETGNSNVIRQFINAVLLPYYMRCNTCRKFSRVEQNEPMTAKDMAKFVCPEGCENHQDLPEVEEVIGNSKWDSSKYGAIPLLQNNVMVQLIDKKYVLSKLGVDPAFQQKPMLIEDGGKPFRSVPMFKKIFYKPHSDVVANSIEPSLMEVDETVGFVFSEREHVYYLQVRNTILAMWALHPFTNITRQMVEHQIITRGLHRIYLLEHVLPAVHNFLQYKGLINYGLVPFIRPMTTNVKKVVIIGAGMSGLSAARHLKHLGIPSVILEGSGRIGGRIKDERSEFGTPIGFGAQIIVGNYNNPITLMCEQAGIKLKPLNAYCPLISAIDGECITTDDPALDRVAECHYNAILDAMSHNVEAREKHLSFEQMFNDLHHVLVQKWKPSMKPLARSEKFQQLIDFHLGNFEFSCGADISGISGPHQADNEMFPNFAGEHSIIVDGAEALIDRIKEGLDIRLNCHVDLSMWNDRKGLRKSIAKYIDDDFNAVILAVPLAVYKNMYDNDVMPEILASKITSSNSLGAGLIDKIMIEFDSPFWHHLKDKNGRPVNYFGHVPRNSTDRKLFNIFYDFSTPGRHVLMSYVSGINAADDSIFKDTNRMVEKCVEILRCMFPNKQVNPIRWKHSNWASDDRIGMAYSYVPPNGMGNMHDMMSLCHLDTNRVDSIDVFFCGEHTCSSEPQTMTGAFLSGVRQAANVVVTQNYVLPD</sequence>
<comment type="subcellular location">
    <subcellularLocation>
        <location evidence="2">Nucleus</location>
    </subcellularLocation>
</comment>
<name>A0A8S1EK09_9PELO</name>
<dbReference type="InterPro" id="IPR036188">
    <property type="entry name" value="FAD/NAD-bd_sf"/>
</dbReference>
<feature type="compositionally biased region" description="Basic and acidic residues" evidence="9">
    <location>
        <begin position="49"/>
        <end position="95"/>
    </location>
</feature>
<feature type="compositionally biased region" description="Basic and acidic residues" evidence="9">
    <location>
        <begin position="104"/>
        <end position="119"/>
    </location>
</feature>
<keyword evidence="12" id="KW-1185">Reference proteome</keyword>
<evidence type="ECO:0000259" key="10">
    <source>
        <dbReference type="PROSITE" id="PS50934"/>
    </source>
</evidence>
<dbReference type="InterPro" id="IPR009057">
    <property type="entry name" value="Homeodomain-like_sf"/>
</dbReference>
<dbReference type="Gene3D" id="1.10.10.10">
    <property type="entry name" value="Winged helix-like DNA-binding domain superfamily/Winged helix DNA-binding domain"/>
    <property type="match status" value="1"/>
</dbReference>
<evidence type="ECO:0000256" key="5">
    <source>
        <dbReference type="ARBA" id="ARBA00022827"/>
    </source>
</evidence>
<dbReference type="SUPFAM" id="SSF51905">
    <property type="entry name" value="FAD/NAD(P)-binding domain"/>
    <property type="match status" value="1"/>
</dbReference>
<feature type="compositionally biased region" description="Basic and acidic residues" evidence="9">
    <location>
        <begin position="160"/>
        <end position="179"/>
    </location>
</feature>
<keyword evidence="5 8" id="KW-0274">FAD</keyword>
<protein>
    <recommendedName>
        <fullName evidence="8">Amine oxidase</fullName>
        <ecNumber evidence="8">1.4.3.-</ecNumber>
    </recommendedName>
</protein>
<dbReference type="PROSITE" id="PS50934">
    <property type="entry name" value="SWIRM"/>
    <property type="match status" value="1"/>
</dbReference>
<organism evidence="11 12">
    <name type="scientific">Caenorhabditis bovis</name>
    <dbReference type="NCBI Taxonomy" id="2654633"/>
    <lineage>
        <taxon>Eukaryota</taxon>
        <taxon>Metazoa</taxon>
        <taxon>Ecdysozoa</taxon>
        <taxon>Nematoda</taxon>
        <taxon>Chromadorea</taxon>
        <taxon>Rhabditida</taxon>
        <taxon>Rhabditina</taxon>
        <taxon>Rhabditomorpha</taxon>
        <taxon>Rhabditoidea</taxon>
        <taxon>Rhabditidae</taxon>
        <taxon>Peloderinae</taxon>
        <taxon>Caenorhabditis</taxon>
    </lineage>
</organism>
<feature type="binding site" evidence="7">
    <location>
        <position position="737"/>
    </location>
    <ligand>
        <name>FAD</name>
        <dbReference type="ChEBI" id="CHEBI:57692"/>
    </ligand>
</feature>
<dbReference type="SUPFAM" id="SSF46689">
    <property type="entry name" value="Homeodomain-like"/>
    <property type="match status" value="1"/>
</dbReference>
<keyword evidence="4 8" id="KW-0285">Flavoprotein</keyword>
<dbReference type="PANTHER" id="PTHR10742">
    <property type="entry name" value="FLAVIN MONOAMINE OXIDASE"/>
    <property type="match status" value="1"/>
</dbReference>
<dbReference type="InterPro" id="IPR002937">
    <property type="entry name" value="Amino_oxidase"/>
</dbReference>
<evidence type="ECO:0000256" key="3">
    <source>
        <dbReference type="ARBA" id="ARBA00005995"/>
    </source>
</evidence>
<dbReference type="Proteomes" id="UP000494206">
    <property type="component" value="Unassembled WGS sequence"/>
</dbReference>
<evidence type="ECO:0000256" key="4">
    <source>
        <dbReference type="ARBA" id="ARBA00022630"/>
    </source>
</evidence>
<dbReference type="GO" id="GO:0140682">
    <property type="term" value="F:FAD-dependent H3K4me/H3K4me3 demethylase activity"/>
    <property type="evidence" value="ECO:0007669"/>
    <property type="project" value="UniProtKB-ARBA"/>
</dbReference>
<comment type="caution">
    <text evidence="11">The sequence shown here is derived from an EMBL/GenBank/DDBJ whole genome shotgun (WGS) entry which is preliminary data.</text>
</comment>
<dbReference type="InterPro" id="IPR050281">
    <property type="entry name" value="Flavin_monoamine_oxidase"/>
</dbReference>
<dbReference type="GO" id="GO:0005634">
    <property type="term" value="C:nucleus"/>
    <property type="evidence" value="ECO:0007669"/>
    <property type="project" value="UniProtKB-SubCell"/>
</dbReference>
<dbReference type="PANTHER" id="PTHR10742:SF410">
    <property type="entry name" value="LYSINE-SPECIFIC HISTONE DEMETHYLASE 2"/>
    <property type="match status" value="1"/>
</dbReference>
<evidence type="ECO:0000256" key="1">
    <source>
        <dbReference type="ARBA" id="ARBA00001974"/>
    </source>
</evidence>
<dbReference type="EC" id="1.4.3.-" evidence="8"/>
<gene>
    <name evidence="11" type="ORF">CBOVIS_LOCUS3931</name>
</gene>
<evidence type="ECO:0000313" key="12">
    <source>
        <dbReference type="Proteomes" id="UP000494206"/>
    </source>
</evidence>
<feature type="binding site" evidence="7">
    <location>
        <position position="525"/>
    </location>
    <ligand>
        <name>FAD</name>
        <dbReference type="ChEBI" id="CHEBI:57692"/>
    </ligand>
</feature>
<feature type="binding site" evidence="7">
    <location>
        <position position="856"/>
    </location>
    <ligand>
        <name>substrate</name>
    </ligand>
</feature>
<evidence type="ECO:0000256" key="9">
    <source>
        <dbReference type="SAM" id="MobiDB-lite"/>
    </source>
</evidence>
<feature type="domain" description="SWIRM" evidence="10">
    <location>
        <begin position="443"/>
        <end position="510"/>
    </location>
</feature>
<evidence type="ECO:0000313" key="11">
    <source>
        <dbReference type="EMBL" id="CAB3401136.1"/>
    </source>
</evidence>
<evidence type="ECO:0000256" key="6">
    <source>
        <dbReference type="ARBA" id="ARBA00023002"/>
    </source>
</evidence>
<dbReference type="InterPro" id="IPR007526">
    <property type="entry name" value="SWIRM"/>
</dbReference>
<evidence type="ECO:0000256" key="8">
    <source>
        <dbReference type="RuleBase" id="RU362067"/>
    </source>
</evidence>
<dbReference type="PRINTS" id="PR00757">
    <property type="entry name" value="AMINEOXDASEF"/>
</dbReference>
<dbReference type="SUPFAM" id="SSF54373">
    <property type="entry name" value="FAD-linked reductases, C-terminal domain"/>
    <property type="match status" value="1"/>
</dbReference>
<feature type="compositionally biased region" description="Polar residues" evidence="9">
    <location>
        <begin position="180"/>
        <end position="190"/>
    </location>
</feature>
<dbReference type="Gene3D" id="3.50.50.60">
    <property type="entry name" value="FAD/NAD(P)-binding domain"/>
    <property type="match status" value="1"/>
</dbReference>
<dbReference type="GO" id="GO:0008131">
    <property type="term" value="F:primary methylamine oxidase activity"/>
    <property type="evidence" value="ECO:0007669"/>
    <property type="project" value="UniProtKB-ARBA"/>
</dbReference>
<dbReference type="Gene3D" id="3.90.660.10">
    <property type="match status" value="1"/>
</dbReference>
<feature type="compositionally biased region" description="Basic and acidic residues" evidence="9">
    <location>
        <begin position="196"/>
        <end position="212"/>
    </location>
</feature>
<dbReference type="EMBL" id="CADEPM010000002">
    <property type="protein sequence ID" value="CAB3401136.1"/>
    <property type="molecule type" value="Genomic_DNA"/>
</dbReference>
<dbReference type="Pfam" id="PF01593">
    <property type="entry name" value="Amino_oxidase"/>
    <property type="match status" value="1"/>
</dbReference>
<evidence type="ECO:0000256" key="7">
    <source>
        <dbReference type="PIRSR" id="PIRSR601613-1"/>
    </source>
</evidence>
<dbReference type="InterPro" id="IPR001613">
    <property type="entry name" value="Flavin_amine_oxidase"/>
</dbReference>
<dbReference type="InterPro" id="IPR036388">
    <property type="entry name" value="WH-like_DNA-bd_sf"/>
</dbReference>
<dbReference type="AlphaFoldDB" id="A0A8S1EK09"/>
<dbReference type="OrthoDB" id="2219495at2759"/>
<evidence type="ECO:0000256" key="2">
    <source>
        <dbReference type="ARBA" id="ARBA00004123"/>
    </source>
</evidence>
<comment type="cofactor">
    <cofactor evidence="1 8">
        <name>FAD</name>
        <dbReference type="ChEBI" id="CHEBI:57692"/>
    </cofactor>
</comment>
<keyword evidence="6 8" id="KW-0560">Oxidoreductase</keyword>